<dbReference type="PROSITE" id="PS50994">
    <property type="entry name" value="INTEGRASE"/>
    <property type="match status" value="1"/>
</dbReference>
<feature type="domain" description="Integrase catalytic" evidence="1">
    <location>
        <begin position="243"/>
        <end position="438"/>
    </location>
</feature>
<dbReference type="AlphaFoldDB" id="A0A7R6PAP6"/>
<keyword evidence="3" id="KW-1185">Reference proteome</keyword>
<dbReference type="Gene3D" id="3.30.420.10">
    <property type="entry name" value="Ribonuclease H-like superfamily/Ribonuclease H"/>
    <property type="match status" value="1"/>
</dbReference>
<dbReference type="InterPro" id="IPR012337">
    <property type="entry name" value="RNaseH-like_sf"/>
</dbReference>
<dbReference type="KEGG" id="ajp:AMJAP_0009"/>
<dbReference type="SUPFAM" id="SSF53098">
    <property type="entry name" value="Ribonuclease H-like"/>
    <property type="match status" value="1"/>
</dbReference>
<dbReference type="EMBL" id="AP014545">
    <property type="protein sequence ID" value="BBB24611.1"/>
    <property type="molecule type" value="Genomic_DNA"/>
</dbReference>
<gene>
    <name evidence="2" type="ORF">AMJAP_0009</name>
</gene>
<proteinExistence type="predicted"/>
<dbReference type="InterPro" id="IPR015378">
    <property type="entry name" value="Transposase-like_Mu_C"/>
</dbReference>
<accession>A0A7R6PAP6</accession>
<protein>
    <submittedName>
        <fullName evidence="2">Transposase</fullName>
    </submittedName>
</protein>
<dbReference type="PANTHER" id="PTHR35004:SF6">
    <property type="entry name" value="TRANSPOSASE"/>
    <property type="match status" value="1"/>
</dbReference>
<reference evidence="2 3" key="1">
    <citation type="journal article" date="2008" name="Int. J. Syst. Evol. Microbiol.">
        <title>Amphritea japonica sp. nov. and Amphritea balenae sp. nov., isolated from the sediment adjacent to sperm whale carcasses off Kagoshima, Japan.</title>
        <authorList>
            <person name="Miyazaki M."/>
            <person name="Nogi Y."/>
            <person name="Fujiwara Y."/>
            <person name="Kawato M."/>
            <person name="Nagahama T."/>
            <person name="Kubokawa K."/>
            <person name="Horikoshi K."/>
        </authorList>
    </citation>
    <scope>NUCLEOTIDE SEQUENCE [LARGE SCALE GENOMIC DNA]</scope>
    <source>
        <strain evidence="2 3">ATCC BAA-1530</strain>
    </source>
</reference>
<dbReference type="Proteomes" id="UP000595663">
    <property type="component" value="Chromosome"/>
</dbReference>
<evidence type="ECO:0000313" key="3">
    <source>
        <dbReference type="Proteomes" id="UP000595663"/>
    </source>
</evidence>
<dbReference type="PANTHER" id="PTHR35004">
    <property type="entry name" value="TRANSPOSASE RV3428C-RELATED"/>
    <property type="match status" value="1"/>
</dbReference>
<dbReference type="GO" id="GO:0003676">
    <property type="term" value="F:nucleic acid binding"/>
    <property type="evidence" value="ECO:0007669"/>
    <property type="project" value="InterPro"/>
</dbReference>
<dbReference type="GO" id="GO:0015074">
    <property type="term" value="P:DNA integration"/>
    <property type="evidence" value="ECO:0007669"/>
    <property type="project" value="InterPro"/>
</dbReference>
<name>A0A7R6PAP6_9GAMM</name>
<evidence type="ECO:0000313" key="2">
    <source>
        <dbReference type="EMBL" id="BBB24611.1"/>
    </source>
</evidence>
<dbReference type="Pfam" id="PF09299">
    <property type="entry name" value="Mu-transpos_C"/>
    <property type="match status" value="1"/>
</dbReference>
<evidence type="ECO:0000259" key="1">
    <source>
        <dbReference type="PROSITE" id="PS50994"/>
    </source>
</evidence>
<dbReference type="InterPro" id="IPR001584">
    <property type="entry name" value="Integrase_cat-core"/>
</dbReference>
<dbReference type="InterPro" id="IPR036397">
    <property type="entry name" value="RNaseH_sf"/>
</dbReference>
<sequence>MQRILENKDVILQRKSDLGLITRSRNELIEAFGAGALKFIIKDELGLESKANKPDKLKPLDSFTEEQQREALRKQSYINLAVKALGEEPCHQKLKNYIDLFADRLQDSNPPSSITLYRWWVTWIKSGKDIISLVTRSEGRASVYLKEYREVIYEVIDEVLMTPEYGSRQDAFDLFKVKLNELNSIRLDPLDMPSRATFYRLLKSLIDPQELTAARHGKRAAEMEFRVSGKGVTSTRILERVEIDHTPIDLIVVDERIGEAVGRPTLTMILDHYSRMPLGFYLGFEPPSSVAVMRAIRHAIMPKSYVNDDYPDFENGWPAYGVFWVLVCDNGSEFHDHQLQRMANELNIELFYCPKQHPYYKGAVERFLGTLNRAVCHSASGSTRSNIQQRGNYNSAQEASITLEKLRRLIHDWIINIYSREYHEGLGDSPVNVWTKGLQHVEPTLPLSRERLDLTLTKEFERTINHEGVSLFRLKYNSHELGLLRRQLTEKALVKVRIDPENLGQVWAYDEREGSFFSVPCIDPEYAEGLSQRQHEYILKHRTNTRKALDTDELLERKVRFKRDVREASKAKGLRKRTKAAQLSQLPIVDVDQLSVPKREEQLPLIDIDEMDEFDMDELDELDMDWRAEK</sequence>
<organism evidence="2 3">
    <name type="scientific">Amphritea japonica ATCC BAA-1530</name>
    <dbReference type="NCBI Taxonomy" id="1278309"/>
    <lineage>
        <taxon>Bacteria</taxon>
        <taxon>Pseudomonadati</taxon>
        <taxon>Pseudomonadota</taxon>
        <taxon>Gammaproteobacteria</taxon>
        <taxon>Oceanospirillales</taxon>
        <taxon>Oceanospirillaceae</taxon>
        <taxon>Amphritea</taxon>
    </lineage>
</organism>